<dbReference type="PANTHER" id="PTHR43329">
    <property type="entry name" value="EPOXIDE HYDROLASE"/>
    <property type="match status" value="1"/>
</dbReference>
<evidence type="ECO:0000259" key="2">
    <source>
        <dbReference type="Pfam" id="PF00561"/>
    </source>
</evidence>
<dbReference type="Pfam" id="PF00561">
    <property type="entry name" value="Abhydrolase_1"/>
    <property type="match status" value="1"/>
</dbReference>
<dbReference type="AlphaFoldDB" id="A0A2A5WUT0"/>
<dbReference type="SUPFAM" id="SSF53474">
    <property type="entry name" value="alpha/beta-Hydrolases"/>
    <property type="match status" value="1"/>
</dbReference>
<dbReference type="GO" id="GO:0016787">
    <property type="term" value="F:hydrolase activity"/>
    <property type="evidence" value="ECO:0007669"/>
    <property type="project" value="UniProtKB-KW"/>
</dbReference>
<dbReference type="Gene3D" id="3.40.50.1820">
    <property type="entry name" value="alpha/beta hydrolase"/>
    <property type="match status" value="1"/>
</dbReference>
<protein>
    <recommendedName>
        <fullName evidence="2">AB hydrolase-1 domain-containing protein</fullName>
    </recommendedName>
</protein>
<dbReference type="InterPro" id="IPR029058">
    <property type="entry name" value="AB_hydrolase_fold"/>
</dbReference>
<reference evidence="3 4" key="1">
    <citation type="submission" date="2017-08" db="EMBL/GenBank/DDBJ databases">
        <title>Fine stratification of microbial communities through a metagenomic profile of the photic zone.</title>
        <authorList>
            <person name="Haro-Moreno J.M."/>
            <person name="Lopez-Perez M."/>
            <person name="De La Torre J."/>
            <person name="Picazo A."/>
            <person name="Camacho A."/>
            <person name="Rodriguez-Valera F."/>
        </authorList>
    </citation>
    <scope>NUCLEOTIDE SEQUENCE [LARGE SCALE GENOMIC DNA]</scope>
    <source>
        <strain evidence="3">MED-G24</strain>
    </source>
</reference>
<dbReference type="PRINTS" id="PR00111">
    <property type="entry name" value="ABHYDROLASE"/>
</dbReference>
<keyword evidence="1" id="KW-0378">Hydrolase</keyword>
<proteinExistence type="predicted"/>
<dbReference type="Proteomes" id="UP000219327">
    <property type="component" value="Unassembled WGS sequence"/>
</dbReference>
<accession>A0A2A5WUT0</accession>
<feature type="domain" description="AB hydrolase-1" evidence="2">
    <location>
        <begin position="34"/>
        <end position="270"/>
    </location>
</feature>
<dbReference type="PRINTS" id="PR00412">
    <property type="entry name" value="EPOXHYDRLASE"/>
</dbReference>
<dbReference type="EMBL" id="NTKD01000014">
    <property type="protein sequence ID" value="PDH40252.1"/>
    <property type="molecule type" value="Genomic_DNA"/>
</dbReference>
<comment type="caution">
    <text evidence="3">The sequence shown here is derived from an EMBL/GenBank/DDBJ whole genome shotgun (WGS) entry which is preliminary data.</text>
</comment>
<dbReference type="InterPro" id="IPR000639">
    <property type="entry name" value="Epox_hydrolase-like"/>
</dbReference>
<organism evidence="3 4">
    <name type="scientific">OM182 bacterium MED-G24</name>
    <dbReference type="NCBI Taxonomy" id="1986255"/>
    <lineage>
        <taxon>Bacteria</taxon>
        <taxon>Pseudomonadati</taxon>
        <taxon>Pseudomonadota</taxon>
        <taxon>Gammaproteobacteria</taxon>
        <taxon>OMG group</taxon>
        <taxon>OM182 clade</taxon>
    </lineage>
</organism>
<sequence>MDYNTVVDETRLLHFFKEAGGLNWHYVEIGQGEPLILLHGIPESWYCWRYQFEPLAAHFRVIAPDLKGYGQSDKREGDYSQQNAADELAALFEAIGLDQYYLVGHDWGAGIGKEIAALYPDRVLKYCHMSTPTVRYDTKMAPHHLEYANDPVSAVQTFSDAENYIRWWWETGGSVNGVSALSSKEYSRMVEEFSRPGVAEAVARYFRDAFDRTQRKPSAFQSGALTMPVRFIYPDSDPRQPIDYIQNGLQDAVPGFERLVVVPNAGHFSMQEQPEIVTKSLLEFFTNRTA</sequence>
<evidence type="ECO:0000256" key="1">
    <source>
        <dbReference type="ARBA" id="ARBA00022801"/>
    </source>
</evidence>
<name>A0A2A5WUT0_9GAMM</name>
<gene>
    <name evidence="3" type="ORF">CNE99_04110</name>
</gene>
<evidence type="ECO:0000313" key="4">
    <source>
        <dbReference type="Proteomes" id="UP000219327"/>
    </source>
</evidence>
<evidence type="ECO:0000313" key="3">
    <source>
        <dbReference type="EMBL" id="PDH40252.1"/>
    </source>
</evidence>
<dbReference type="InterPro" id="IPR000073">
    <property type="entry name" value="AB_hydrolase_1"/>
</dbReference>